<dbReference type="GO" id="GO:0042597">
    <property type="term" value="C:periplasmic space"/>
    <property type="evidence" value="ECO:0007669"/>
    <property type="project" value="UniProtKB-SubCell"/>
</dbReference>
<evidence type="ECO:0000313" key="10">
    <source>
        <dbReference type="Proteomes" id="UP000770586"/>
    </source>
</evidence>
<dbReference type="InterPro" id="IPR002386">
    <property type="entry name" value="Amicyanin/Pseudoazurin"/>
</dbReference>
<comment type="subcellular location">
    <subcellularLocation>
        <location evidence="1">Periplasm</location>
    </subcellularLocation>
</comment>
<dbReference type="Pfam" id="PF00127">
    <property type="entry name" value="Copper-bind"/>
    <property type="match status" value="1"/>
</dbReference>
<reference evidence="9 10" key="1">
    <citation type="submission" date="2021-03" db="EMBL/GenBank/DDBJ databases">
        <title>Genomic Encyclopedia of Type Strains, Phase IV (KMG-IV): sequencing the most valuable type-strain genomes for metagenomic binning, comparative biology and taxonomic classification.</title>
        <authorList>
            <person name="Goeker M."/>
        </authorList>
    </citation>
    <scope>NUCLEOTIDE SEQUENCE [LARGE SCALE GENOMIC DNA]</scope>
    <source>
        <strain evidence="9 10">DSM 12287</strain>
    </source>
</reference>
<dbReference type="InterPro" id="IPR008972">
    <property type="entry name" value="Cupredoxin"/>
</dbReference>
<feature type="domain" description="Blue (type 1) copper" evidence="8">
    <location>
        <begin position="53"/>
        <end position="138"/>
    </location>
</feature>
<evidence type="ECO:0000256" key="5">
    <source>
        <dbReference type="ARBA" id="ARBA00022982"/>
    </source>
</evidence>
<dbReference type="PROSITE" id="PS51257">
    <property type="entry name" value="PROKAR_LIPOPROTEIN"/>
    <property type="match status" value="1"/>
</dbReference>
<dbReference type="InterPro" id="IPR017533">
    <property type="entry name" value="Halocyanin"/>
</dbReference>
<dbReference type="RefSeq" id="WP_210113875.1">
    <property type="nucleotide sequence ID" value="NZ_BAAADX010000002.1"/>
</dbReference>
<gene>
    <name evidence="9" type="ORF">J2744_002848</name>
</gene>
<dbReference type="OrthoDB" id="11836at2157"/>
<comment type="cofactor">
    <cofactor evidence="7">
        <name>Cu cation</name>
        <dbReference type="ChEBI" id="CHEBI:23378"/>
    </cofactor>
    <text evidence="7">Binds 1 copper ion per subunit.</text>
</comment>
<dbReference type="InterPro" id="IPR000923">
    <property type="entry name" value="BlueCu_1"/>
</dbReference>
<proteinExistence type="predicted"/>
<dbReference type="GO" id="GO:0005507">
    <property type="term" value="F:copper ion binding"/>
    <property type="evidence" value="ECO:0007669"/>
    <property type="project" value="InterPro"/>
</dbReference>
<dbReference type="Proteomes" id="UP000770586">
    <property type="component" value="Unassembled WGS sequence"/>
</dbReference>
<feature type="binding site" evidence="7">
    <location>
        <position position="89"/>
    </location>
    <ligand>
        <name>Cu cation</name>
        <dbReference type="ChEBI" id="CHEBI:23378"/>
    </ligand>
</feature>
<dbReference type="PROSITE" id="PS51318">
    <property type="entry name" value="TAT"/>
    <property type="match status" value="1"/>
</dbReference>
<keyword evidence="6 7" id="KW-0186">Copper</keyword>
<dbReference type="Gene3D" id="2.60.40.420">
    <property type="entry name" value="Cupredoxins - blue copper proteins"/>
    <property type="match status" value="1"/>
</dbReference>
<feature type="binding site" evidence="7">
    <location>
        <position position="124"/>
    </location>
    <ligand>
        <name>Cu cation</name>
        <dbReference type="ChEBI" id="CHEBI:23378"/>
    </ligand>
</feature>
<organism evidence="9 10">
    <name type="scientific">Halorubrum trapanicum</name>
    <dbReference type="NCBI Taxonomy" id="29284"/>
    <lineage>
        <taxon>Archaea</taxon>
        <taxon>Methanobacteriati</taxon>
        <taxon>Methanobacteriota</taxon>
        <taxon>Stenosarchaea group</taxon>
        <taxon>Halobacteria</taxon>
        <taxon>Halobacteriales</taxon>
        <taxon>Haloferacaceae</taxon>
        <taxon>Halorubrum</taxon>
    </lineage>
</organism>
<dbReference type="AlphaFoldDB" id="A0A8J7R6N1"/>
<dbReference type="SUPFAM" id="SSF49503">
    <property type="entry name" value="Cupredoxins"/>
    <property type="match status" value="1"/>
</dbReference>
<feature type="binding site" evidence="7">
    <location>
        <position position="132"/>
    </location>
    <ligand>
        <name>Cu cation</name>
        <dbReference type="ChEBI" id="CHEBI:23378"/>
    </ligand>
</feature>
<dbReference type="InterPro" id="IPR006311">
    <property type="entry name" value="TAT_signal"/>
</dbReference>
<keyword evidence="10" id="KW-1185">Reference proteome</keyword>
<feature type="binding site" evidence="7">
    <location>
        <position position="127"/>
    </location>
    <ligand>
        <name>Cu cation</name>
        <dbReference type="ChEBI" id="CHEBI:23378"/>
    </ligand>
</feature>
<dbReference type="EMBL" id="JAGGKE010000016">
    <property type="protein sequence ID" value="MBP1903144.1"/>
    <property type="molecule type" value="Genomic_DNA"/>
</dbReference>
<evidence type="ECO:0000256" key="6">
    <source>
        <dbReference type="ARBA" id="ARBA00023008"/>
    </source>
</evidence>
<keyword evidence="4" id="KW-0574">Periplasm</keyword>
<dbReference type="GO" id="GO:0009055">
    <property type="term" value="F:electron transfer activity"/>
    <property type="evidence" value="ECO:0007669"/>
    <property type="project" value="InterPro"/>
</dbReference>
<evidence type="ECO:0000256" key="7">
    <source>
        <dbReference type="PIRSR" id="PIRSR602386-1"/>
    </source>
</evidence>
<evidence type="ECO:0000256" key="1">
    <source>
        <dbReference type="ARBA" id="ARBA00004418"/>
    </source>
</evidence>
<sequence>MRDSSRRALLAAAGTASATALAGCVDAVLPGSGSDAAGGSADDRVDRTGEATVAVAVGADDGFSYAPAHVRVDAGTTVVWEWTGKGGGHDVYAVDGSFASDLVAEEGHTFERAFETPGTHEYVCTPHQTRGMRGSVEVVSPDDD</sequence>
<keyword evidence="5" id="KW-0249">Electron transport</keyword>
<keyword evidence="2" id="KW-0813">Transport</keyword>
<protein>
    <submittedName>
        <fullName evidence="9">Halocyanin-like protein</fullName>
    </submittedName>
</protein>
<dbReference type="CDD" id="cd04220">
    <property type="entry name" value="Halocyanin"/>
    <property type="match status" value="1"/>
</dbReference>
<name>A0A8J7R6N1_9EURY</name>
<accession>A0A8J7R6N1</accession>
<comment type="caution">
    <text evidence="9">The sequence shown here is derived from an EMBL/GenBank/DDBJ whole genome shotgun (WGS) entry which is preliminary data.</text>
</comment>
<evidence type="ECO:0000259" key="8">
    <source>
        <dbReference type="Pfam" id="PF00127"/>
    </source>
</evidence>
<evidence type="ECO:0000313" key="9">
    <source>
        <dbReference type="EMBL" id="MBP1903144.1"/>
    </source>
</evidence>
<evidence type="ECO:0000256" key="4">
    <source>
        <dbReference type="ARBA" id="ARBA00022764"/>
    </source>
</evidence>
<dbReference type="NCBIfam" id="TIGR03102">
    <property type="entry name" value="halo_cynanin"/>
    <property type="match status" value="1"/>
</dbReference>
<evidence type="ECO:0000256" key="3">
    <source>
        <dbReference type="ARBA" id="ARBA00022723"/>
    </source>
</evidence>
<dbReference type="PRINTS" id="PR00155">
    <property type="entry name" value="AMICYANIN"/>
</dbReference>
<evidence type="ECO:0000256" key="2">
    <source>
        <dbReference type="ARBA" id="ARBA00022448"/>
    </source>
</evidence>
<keyword evidence="3 7" id="KW-0479">Metal-binding</keyword>